<dbReference type="AlphaFoldDB" id="A0A2S8BDC4"/>
<sequence length="39" mass="4027">MSRGRAGDLADAVNDTGAEVLEVGEFDLAIAHLNAPEMA</sequence>
<dbReference type="Proteomes" id="UP000238296">
    <property type="component" value="Unassembled WGS sequence"/>
</dbReference>
<organism evidence="1 2">
    <name type="scientific">Mycobacterium talmoniae</name>
    <dbReference type="NCBI Taxonomy" id="1858794"/>
    <lineage>
        <taxon>Bacteria</taxon>
        <taxon>Bacillati</taxon>
        <taxon>Actinomycetota</taxon>
        <taxon>Actinomycetes</taxon>
        <taxon>Mycobacteriales</taxon>
        <taxon>Mycobacteriaceae</taxon>
        <taxon>Mycobacterium</taxon>
    </lineage>
</organism>
<protein>
    <submittedName>
        <fullName evidence="1">Uncharacterized protein</fullName>
    </submittedName>
</protein>
<accession>A0A2S8BDC4</accession>
<gene>
    <name evidence="1" type="ORF">C1Y40_05210</name>
</gene>
<name>A0A2S8BDC4_9MYCO</name>
<reference evidence="1 2" key="1">
    <citation type="journal article" date="2017" name="Int. J. Syst. Evol. Microbiol.">
        <title>Mycobacterium talmoniae sp. nov., a slowly growing mycobacterium isolated from human respiratory samples.</title>
        <authorList>
            <person name="Davidson R.M."/>
            <person name="DeGroote M.A."/>
            <person name="Marola J.L."/>
            <person name="Buss S."/>
            <person name="Jones V."/>
            <person name="McNeil M.R."/>
            <person name="Freifeld A.G."/>
            <person name="Elaine Epperson L."/>
            <person name="Hasan N.A."/>
            <person name="Jackson M."/>
            <person name="Iwen P.C."/>
            <person name="Salfinger M."/>
            <person name="Strong M."/>
        </authorList>
    </citation>
    <scope>NUCLEOTIDE SEQUENCE [LARGE SCALE GENOMIC DNA]</scope>
    <source>
        <strain evidence="1 2">ATCC BAA-2683</strain>
    </source>
</reference>
<dbReference type="EMBL" id="PPEA01000748">
    <property type="protein sequence ID" value="PQM44636.1"/>
    <property type="molecule type" value="Genomic_DNA"/>
</dbReference>
<evidence type="ECO:0000313" key="1">
    <source>
        <dbReference type="EMBL" id="PQM44636.1"/>
    </source>
</evidence>
<proteinExistence type="predicted"/>
<evidence type="ECO:0000313" key="2">
    <source>
        <dbReference type="Proteomes" id="UP000238296"/>
    </source>
</evidence>
<comment type="caution">
    <text evidence="1">The sequence shown here is derived from an EMBL/GenBank/DDBJ whole genome shotgun (WGS) entry which is preliminary data.</text>
</comment>